<proteinExistence type="predicted"/>
<evidence type="ECO:0000256" key="2">
    <source>
        <dbReference type="ARBA" id="ARBA00022898"/>
    </source>
</evidence>
<dbReference type="InterPro" id="IPR036052">
    <property type="entry name" value="TrpB-like_PALP_sf"/>
</dbReference>
<feature type="domain" description="Tryptophan synthase beta chain-like PALP" evidence="3">
    <location>
        <begin position="12"/>
        <end position="304"/>
    </location>
</feature>
<dbReference type="NCBIfam" id="NF007989">
    <property type="entry name" value="PRK10717.1"/>
    <property type="match status" value="1"/>
</dbReference>
<evidence type="ECO:0000313" key="4">
    <source>
        <dbReference type="EMBL" id="GGN50645.1"/>
    </source>
</evidence>
<dbReference type="RefSeq" id="WP_188819779.1">
    <property type="nucleotide sequence ID" value="NZ_BMLK01000009.1"/>
</dbReference>
<evidence type="ECO:0000259" key="3">
    <source>
        <dbReference type="Pfam" id="PF00291"/>
    </source>
</evidence>
<comment type="cofactor">
    <cofactor evidence="1">
        <name>pyridoxal 5'-phosphate</name>
        <dbReference type="ChEBI" id="CHEBI:597326"/>
    </cofactor>
</comment>
<organism evidence="4 5">
    <name type="scientific">Novosphingobium indicum</name>
    <dbReference type="NCBI Taxonomy" id="462949"/>
    <lineage>
        <taxon>Bacteria</taxon>
        <taxon>Pseudomonadati</taxon>
        <taxon>Pseudomonadota</taxon>
        <taxon>Alphaproteobacteria</taxon>
        <taxon>Sphingomonadales</taxon>
        <taxon>Sphingomonadaceae</taxon>
        <taxon>Novosphingobium</taxon>
    </lineage>
</organism>
<dbReference type="InterPro" id="IPR001926">
    <property type="entry name" value="TrpB-like_PALP"/>
</dbReference>
<evidence type="ECO:0000313" key="5">
    <source>
        <dbReference type="Proteomes" id="UP000605099"/>
    </source>
</evidence>
<dbReference type="InterPro" id="IPR001216">
    <property type="entry name" value="P-phosphate_BS"/>
</dbReference>
<dbReference type="InterPro" id="IPR050214">
    <property type="entry name" value="Cys_Synth/Cystath_Beta-Synth"/>
</dbReference>
<dbReference type="PROSITE" id="PS00901">
    <property type="entry name" value="CYS_SYNTHASE"/>
    <property type="match status" value="1"/>
</dbReference>
<gene>
    <name evidence="4" type="primary">cysK</name>
    <name evidence="4" type="ORF">GCM10011349_22490</name>
</gene>
<name>A0ABQ2JMV7_9SPHN</name>
<keyword evidence="2" id="KW-0663">Pyridoxal phosphate</keyword>
<dbReference type="Proteomes" id="UP000605099">
    <property type="component" value="Unassembled WGS sequence"/>
</dbReference>
<dbReference type="CDD" id="cd01561">
    <property type="entry name" value="CBS_like"/>
    <property type="match status" value="1"/>
</dbReference>
<dbReference type="EMBL" id="BMLK01000009">
    <property type="protein sequence ID" value="GGN50645.1"/>
    <property type="molecule type" value="Genomic_DNA"/>
</dbReference>
<sequence>MTAPKPKRSTLDLIGNTPLVLLKGPSEAAGCEIWGKCEFANPGASVKDRAALWIVRDAEAKGLLEPGGTIVEGTAGNTGIGIALVANALGYKSVIVMPENQSKEKMDTLRALKAELVLVPPTKFSNPGHFVHTSRRLAEETEGAVWANQFDNIANRKAHIESTAPELWAQLEGRIDGFTCAAGTGGTIAGTGMGLKAFDEKITIALTDPHGAALYNYFAHGELKAEGSSVAEGIGQGRITANLEGAPIDTQFRISDEEGLEWVRRLLSEEGLCLGLSSGINVAGAVALGKQLGPGSRIATILCDTGFRYLSSLYNPAWLEKKGLPVFPWLQS</sequence>
<keyword evidence="5" id="KW-1185">Reference proteome</keyword>
<comment type="caution">
    <text evidence="4">The sequence shown here is derived from an EMBL/GenBank/DDBJ whole genome shotgun (WGS) entry which is preliminary data.</text>
</comment>
<dbReference type="Pfam" id="PF00291">
    <property type="entry name" value="PALP"/>
    <property type="match status" value="1"/>
</dbReference>
<evidence type="ECO:0000256" key="1">
    <source>
        <dbReference type="ARBA" id="ARBA00001933"/>
    </source>
</evidence>
<accession>A0ABQ2JMV7</accession>
<protein>
    <submittedName>
        <fullName evidence="4">Cysteine synthase A</fullName>
    </submittedName>
</protein>
<reference evidence="5" key="1">
    <citation type="journal article" date="2019" name="Int. J. Syst. Evol. Microbiol.">
        <title>The Global Catalogue of Microorganisms (GCM) 10K type strain sequencing project: providing services to taxonomists for standard genome sequencing and annotation.</title>
        <authorList>
            <consortium name="The Broad Institute Genomics Platform"/>
            <consortium name="The Broad Institute Genome Sequencing Center for Infectious Disease"/>
            <person name="Wu L."/>
            <person name="Ma J."/>
        </authorList>
    </citation>
    <scope>NUCLEOTIDE SEQUENCE [LARGE SCALE GENOMIC DNA]</scope>
    <source>
        <strain evidence="5">CGMCC 1.6784</strain>
    </source>
</reference>
<dbReference type="SUPFAM" id="SSF53686">
    <property type="entry name" value="Tryptophan synthase beta subunit-like PLP-dependent enzymes"/>
    <property type="match status" value="1"/>
</dbReference>
<dbReference type="Gene3D" id="3.40.50.1100">
    <property type="match status" value="2"/>
</dbReference>
<dbReference type="PANTHER" id="PTHR10314">
    <property type="entry name" value="CYSTATHIONINE BETA-SYNTHASE"/>
    <property type="match status" value="1"/>
</dbReference>